<dbReference type="AlphaFoldDB" id="W2TPZ3"/>
<reference evidence="2" key="1">
    <citation type="journal article" date="2014" name="Nat. Genet.">
        <title>Genome of the human hookworm Necator americanus.</title>
        <authorList>
            <person name="Tang Y.T."/>
            <person name="Gao X."/>
            <person name="Rosa B.A."/>
            <person name="Abubucker S."/>
            <person name="Hallsworth-Pepin K."/>
            <person name="Martin J."/>
            <person name="Tyagi R."/>
            <person name="Heizer E."/>
            <person name="Zhang X."/>
            <person name="Bhonagiri-Palsikar V."/>
            <person name="Minx P."/>
            <person name="Warren W.C."/>
            <person name="Wang Q."/>
            <person name="Zhan B."/>
            <person name="Hotez P.J."/>
            <person name="Sternberg P.W."/>
            <person name="Dougall A."/>
            <person name="Gaze S.T."/>
            <person name="Mulvenna J."/>
            <person name="Sotillo J."/>
            <person name="Ranganathan S."/>
            <person name="Rabelo E.M."/>
            <person name="Wilson R.K."/>
            <person name="Felgner P.L."/>
            <person name="Bethony J."/>
            <person name="Hawdon J.M."/>
            <person name="Gasser R.B."/>
            <person name="Loukas A."/>
            <person name="Mitreva M."/>
        </authorList>
    </citation>
    <scope>NUCLEOTIDE SEQUENCE [LARGE SCALE GENOMIC DNA]</scope>
</reference>
<protein>
    <submittedName>
        <fullName evidence="1">Uncharacterized protein</fullName>
    </submittedName>
</protein>
<dbReference type="KEGG" id="nai:NECAME_17324"/>
<organism evidence="1 2">
    <name type="scientific">Necator americanus</name>
    <name type="common">Human hookworm</name>
    <dbReference type="NCBI Taxonomy" id="51031"/>
    <lineage>
        <taxon>Eukaryota</taxon>
        <taxon>Metazoa</taxon>
        <taxon>Ecdysozoa</taxon>
        <taxon>Nematoda</taxon>
        <taxon>Chromadorea</taxon>
        <taxon>Rhabditida</taxon>
        <taxon>Rhabditina</taxon>
        <taxon>Rhabditomorpha</taxon>
        <taxon>Strongyloidea</taxon>
        <taxon>Ancylostomatidae</taxon>
        <taxon>Bunostominae</taxon>
        <taxon>Necator</taxon>
    </lineage>
</organism>
<name>W2TPZ3_NECAM</name>
<evidence type="ECO:0000313" key="1">
    <source>
        <dbReference type="EMBL" id="ETN83838.1"/>
    </source>
</evidence>
<gene>
    <name evidence="1" type="ORF">NECAME_17324</name>
</gene>
<accession>W2TPZ3</accession>
<sequence length="66" mass="7655">MYFIGVGDDVIRSSGKKKISEDTGEYRSKKLRCDPEMKPNSGLYKSFRYSAMIKRIKLNEILNYGK</sequence>
<proteinExistence type="predicted"/>
<keyword evidence="2" id="KW-1185">Reference proteome</keyword>
<dbReference type="EMBL" id="KI658073">
    <property type="protein sequence ID" value="ETN83838.1"/>
    <property type="molecule type" value="Genomic_DNA"/>
</dbReference>
<dbReference type="Proteomes" id="UP000053676">
    <property type="component" value="Unassembled WGS sequence"/>
</dbReference>
<evidence type="ECO:0000313" key="2">
    <source>
        <dbReference type="Proteomes" id="UP000053676"/>
    </source>
</evidence>